<reference evidence="2" key="1">
    <citation type="journal article" date="2019" name="Int. J. Syst. Evol. Microbiol.">
        <title>The Global Catalogue of Microorganisms (GCM) 10K type strain sequencing project: providing services to taxonomists for standard genome sequencing and annotation.</title>
        <authorList>
            <consortium name="The Broad Institute Genomics Platform"/>
            <consortium name="The Broad Institute Genome Sequencing Center for Infectious Disease"/>
            <person name="Wu L."/>
            <person name="Ma J."/>
        </authorList>
    </citation>
    <scope>NUCLEOTIDE SEQUENCE [LARGE SCALE GENOMIC DNA]</scope>
    <source>
        <strain evidence="2">TBRC 7912</strain>
    </source>
</reference>
<accession>A0ABV8EUW5</accession>
<comment type="caution">
    <text evidence="1">The sequence shown here is derived from an EMBL/GenBank/DDBJ whole genome shotgun (WGS) entry which is preliminary data.</text>
</comment>
<sequence length="118" mass="12333">MARTAITASTALTEMGVDPTAVDGPIEATDGNSFPWREHRLLYVMNGDDASVTPTFLTPGTVGRQALPIGDLTANAIPAGAYRIYGPFGPEFRQSDGTVHVDWVGTTPASITAAVLDA</sequence>
<name>A0ABV8EUW5_9ACTN</name>
<evidence type="ECO:0000313" key="1">
    <source>
        <dbReference type="EMBL" id="MFC3980174.1"/>
    </source>
</evidence>
<dbReference type="Proteomes" id="UP001595698">
    <property type="component" value="Unassembled WGS sequence"/>
</dbReference>
<dbReference type="RefSeq" id="WP_386189134.1">
    <property type="nucleotide sequence ID" value="NZ_JBHSBC010000008.1"/>
</dbReference>
<organism evidence="1 2">
    <name type="scientific">Streptosporangium jomthongense</name>
    <dbReference type="NCBI Taxonomy" id="1193683"/>
    <lineage>
        <taxon>Bacteria</taxon>
        <taxon>Bacillati</taxon>
        <taxon>Actinomycetota</taxon>
        <taxon>Actinomycetes</taxon>
        <taxon>Streptosporangiales</taxon>
        <taxon>Streptosporangiaceae</taxon>
        <taxon>Streptosporangium</taxon>
    </lineage>
</organism>
<proteinExistence type="predicted"/>
<gene>
    <name evidence="1" type="ORF">ACFOYY_08595</name>
</gene>
<keyword evidence="2" id="KW-1185">Reference proteome</keyword>
<protein>
    <submittedName>
        <fullName evidence="1">Uncharacterized protein</fullName>
    </submittedName>
</protein>
<dbReference type="EMBL" id="JBHSBC010000008">
    <property type="protein sequence ID" value="MFC3980174.1"/>
    <property type="molecule type" value="Genomic_DNA"/>
</dbReference>
<evidence type="ECO:0000313" key="2">
    <source>
        <dbReference type="Proteomes" id="UP001595698"/>
    </source>
</evidence>